<proteinExistence type="predicted"/>
<feature type="chain" id="PRO_5002537383" evidence="2">
    <location>
        <begin position="24"/>
        <end position="575"/>
    </location>
</feature>
<dbReference type="PATRIC" id="fig|1618447.3.peg.189"/>
<evidence type="ECO:0000313" key="5">
    <source>
        <dbReference type="Proteomes" id="UP000034617"/>
    </source>
</evidence>
<protein>
    <submittedName>
        <fullName evidence="4">Amidase enhancer</fullName>
    </submittedName>
</protein>
<dbReference type="Pfam" id="PF08486">
    <property type="entry name" value="SpoIID"/>
    <property type="match status" value="1"/>
</dbReference>
<dbReference type="AlphaFoldDB" id="A0A0G1GUW7"/>
<feature type="signal peptide" evidence="2">
    <location>
        <begin position="1"/>
        <end position="23"/>
    </location>
</feature>
<dbReference type="Proteomes" id="UP000034617">
    <property type="component" value="Unassembled WGS sequence"/>
</dbReference>
<organism evidence="4 5">
    <name type="scientific">Candidatus Gottesmanbacteria bacterium GW2011_GWB1_44_11c</name>
    <dbReference type="NCBI Taxonomy" id="1618447"/>
    <lineage>
        <taxon>Bacteria</taxon>
        <taxon>Candidatus Gottesmaniibacteriota</taxon>
    </lineage>
</organism>
<reference evidence="4 5" key="1">
    <citation type="journal article" date="2015" name="Nature">
        <title>rRNA introns, odd ribosomes, and small enigmatic genomes across a large radiation of phyla.</title>
        <authorList>
            <person name="Brown C.T."/>
            <person name="Hug L.A."/>
            <person name="Thomas B.C."/>
            <person name="Sharon I."/>
            <person name="Castelle C.J."/>
            <person name="Singh A."/>
            <person name="Wilkins M.J."/>
            <person name="Williams K.H."/>
            <person name="Banfield J.F."/>
        </authorList>
    </citation>
    <scope>NUCLEOTIDE SEQUENCE [LARGE SCALE GENOMIC DNA]</scope>
</reference>
<name>A0A0G1GUW7_9BACT</name>
<evidence type="ECO:0000259" key="3">
    <source>
        <dbReference type="Pfam" id="PF08486"/>
    </source>
</evidence>
<dbReference type="InterPro" id="IPR013486">
    <property type="entry name" value="SpoIID/LytB"/>
</dbReference>
<accession>A0A0G1GUW7</accession>
<evidence type="ECO:0000313" key="4">
    <source>
        <dbReference type="EMBL" id="KKT38891.1"/>
    </source>
</evidence>
<feature type="coiled-coil region" evidence="1">
    <location>
        <begin position="61"/>
        <end position="95"/>
    </location>
</feature>
<dbReference type="GO" id="GO:0030435">
    <property type="term" value="P:sporulation resulting in formation of a cellular spore"/>
    <property type="evidence" value="ECO:0007669"/>
    <property type="project" value="InterPro"/>
</dbReference>
<feature type="domain" description="Sporulation stage II protein D amidase enhancer LytB N-terminal" evidence="3">
    <location>
        <begin position="305"/>
        <end position="382"/>
    </location>
</feature>
<sequence length="575" mass="63193">MKRIIIISSIVYCLFSIVPKAVAQSCDPSCASMDECRDKIAKCQEAWSSMEKAKKPHADALKKMEADIAAFQSRIKGIEKELFKKEAAIAEGEKELEEIVLVASVRIRQFYMRTSSSIPMLTLLSSTNIGSALRTYAYQQAVTSEDKKVITQTAMLVKELEDKKKKLEKEKGTLIVWQEDLDKRAVSVRKLVGEATAYQTKLSGIIASLTAQQQSFLAAKLAGLNLPTSLGAGPLFCTDDRKLDPGFRPAFAFFTFGIPHRVGMNQYGALGRAQAGQQYRDILNAYFANFSIEKREGMRIKVQGYGEMGLEDYLLGIYEMPGEWPIEALKAQVVAARSYALSYTNNGANEICTTQACQVYKGGNKGGNWESAVRATTGEVMVSGGETVKGWYSSTDGGYTFSSGDVWGSDKSWTKRTRDTNGDVGSFSDLLSKAYDRDSPCFYAAQGWRSEFGKSAWLKSEEVADIANVILLSKADSGTREHLYQQDKPNPGGKETWGRDKVKDELRSRNITPYNSVSDVSASGVDFGVGRTTQVSVSGDAGSTSFDGAEFKDFFNLRAPANIQIVGPLFNVEKK</sequence>
<gene>
    <name evidence="4" type="ORF">UW22_C0004G0021</name>
</gene>
<dbReference type="NCBIfam" id="TIGR02669">
    <property type="entry name" value="SpoIID_LytB"/>
    <property type="match status" value="1"/>
</dbReference>
<dbReference type="Gene3D" id="6.10.250.3150">
    <property type="match status" value="1"/>
</dbReference>
<dbReference type="EMBL" id="LCHM01000004">
    <property type="protein sequence ID" value="KKT38891.1"/>
    <property type="molecule type" value="Genomic_DNA"/>
</dbReference>
<dbReference type="InterPro" id="IPR013693">
    <property type="entry name" value="SpoIID/LytB_N"/>
</dbReference>
<comment type="caution">
    <text evidence="4">The sequence shown here is derived from an EMBL/GenBank/DDBJ whole genome shotgun (WGS) entry which is preliminary data.</text>
</comment>
<evidence type="ECO:0000256" key="1">
    <source>
        <dbReference type="SAM" id="Coils"/>
    </source>
</evidence>
<keyword evidence="1" id="KW-0175">Coiled coil</keyword>
<keyword evidence="2" id="KW-0732">Signal</keyword>
<evidence type="ECO:0000256" key="2">
    <source>
        <dbReference type="SAM" id="SignalP"/>
    </source>
</evidence>